<evidence type="ECO:0000256" key="3">
    <source>
        <dbReference type="ARBA" id="ARBA00022723"/>
    </source>
</evidence>
<evidence type="ECO:0000256" key="4">
    <source>
        <dbReference type="ARBA" id="ARBA00022797"/>
    </source>
</evidence>
<dbReference type="PANTHER" id="PTHR43756">
    <property type="entry name" value="CHOLINE MONOOXYGENASE, CHLOROPLASTIC"/>
    <property type="match status" value="1"/>
</dbReference>
<keyword evidence="4" id="KW-0058">Aromatic hydrocarbons catabolism</keyword>
<dbReference type="InterPro" id="IPR043266">
    <property type="entry name" value="RHO_NdoB-like_C"/>
</dbReference>
<evidence type="ECO:0000256" key="9">
    <source>
        <dbReference type="ARBA" id="ARBA00023027"/>
    </source>
</evidence>
<dbReference type="CDD" id="cd08881">
    <property type="entry name" value="RHO_alpha_C_NDO-like"/>
    <property type="match status" value="1"/>
</dbReference>
<dbReference type="PRINTS" id="PR00090">
    <property type="entry name" value="RNGDIOXGNASE"/>
</dbReference>
<dbReference type="InterPro" id="IPR017941">
    <property type="entry name" value="Rieske_2Fe-2S"/>
</dbReference>
<dbReference type="Gene3D" id="3.90.380.10">
    <property type="entry name" value="Naphthalene 1,2-dioxygenase Alpha Subunit, Chain A, domain 1"/>
    <property type="match status" value="1"/>
</dbReference>
<dbReference type="SUPFAM" id="SSF50022">
    <property type="entry name" value="ISP domain"/>
    <property type="match status" value="1"/>
</dbReference>
<keyword evidence="12" id="KW-1185">Reference proteome</keyword>
<dbReference type="GO" id="GO:0005506">
    <property type="term" value="F:iron ion binding"/>
    <property type="evidence" value="ECO:0007669"/>
    <property type="project" value="InterPro"/>
</dbReference>
<dbReference type="Pfam" id="PF00355">
    <property type="entry name" value="Rieske"/>
    <property type="match status" value="1"/>
</dbReference>
<dbReference type="InterPro" id="IPR015881">
    <property type="entry name" value="ARHD_Rieske_2Fe_2S"/>
</dbReference>
<dbReference type="CDD" id="cd03469">
    <property type="entry name" value="Rieske_RO_Alpha_N"/>
    <property type="match status" value="1"/>
</dbReference>
<dbReference type="GO" id="GO:0051537">
    <property type="term" value="F:2 iron, 2 sulfur cluster binding"/>
    <property type="evidence" value="ECO:0007669"/>
    <property type="project" value="UniProtKB-KW"/>
</dbReference>
<comment type="caution">
    <text evidence="11">The sequence shown here is derived from an EMBL/GenBank/DDBJ whole genome shotgun (WGS) entry which is preliminary data.</text>
</comment>
<evidence type="ECO:0000259" key="10">
    <source>
        <dbReference type="PROSITE" id="PS51296"/>
    </source>
</evidence>
<dbReference type="OrthoDB" id="7456916at2"/>
<dbReference type="EMBL" id="MDDS01000019">
    <property type="protein sequence ID" value="ODP38136.1"/>
    <property type="molecule type" value="Genomic_DNA"/>
</dbReference>
<name>A0A1E3LWM7_9SPHN</name>
<evidence type="ECO:0000256" key="1">
    <source>
        <dbReference type="ARBA" id="ARBA00008751"/>
    </source>
</evidence>
<keyword evidence="5" id="KW-0223">Dioxygenase</keyword>
<keyword evidence="7" id="KW-0408">Iron</keyword>
<reference evidence="11 12" key="1">
    <citation type="submission" date="2016-08" db="EMBL/GenBank/DDBJ databases">
        <title>Draft genome of the agarase producing Sphingomonas sp. MCT13.</title>
        <authorList>
            <person name="D'Andrea M.M."/>
            <person name="Rossolini G.M."/>
            <person name="Thaller M.C."/>
        </authorList>
    </citation>
    <scope>NUCLEOTIDE SEQUENCE [LARGE SCALE GENOMIC DNA]</scope>
    <source>
        <strain evidence="11 12">MCT13</strain>
    </source>
</reference>
<evidence type="ECO:0000256" key="5">
    <source>
        <dbReference type="ARBA" id="ARBA00022964"/>
    </source>
</evidence>
<dbReference type="Proteomes" id="UP000094487">
    <property type="component" value="Unassembled WGS sequence"/>
</dbReference>
<gene>
    <name evidence="11" type="ORF">BFL28_15535</name>
</gene>
<feature type="domain" description="Rieske" evidence="10">
    <location>
        <begin position="38"/>
        <end position="121"/>
    </location>
</feature>
<dbReference type="STRING" id="1888892.BFL28_15535"/>
<keyword evidence="3" id="KW-0479">Metal-binding</keyword>
<dbReference type="InterPro" id="IPR036922">
    <property type="entry name" value="Rieske_2Fe-2S_sf"/>
</dbReference>
<dbReference type="RefSeq" id="WP_069320183.1">
    <property type="nucleotide sequence ID" value="NZ_MDDS01000019.1"/>
</dbReference>
<evidence type="ECO:0000256" key="7">
    <source>
        <dbReference type="ARBA" id="ARBA00023004"/>
    </source>
</evidence>
<protein>
    <recommendedName>
        <fullName evidence="10">Rieske domain-containing protein</fullName>
    </recommendedName>
</protein>
<keyword evidence="9" id="KW-0520">NAD</keyword>
<dbReference type="SUPFAM" id="SSF55961">
    <property type="entry name" value="Bet v1-like"/>
    <property type="match status" value="1"/>
</dbReference>
<comment type="similarity">
    <text evidence="1">Belongs to the bacterial ring-hydroxylating dioxygenase alpha subunit family.</text>
</comment>
<organism evidence="11 12">
    <name type="scientific">Sphingomonas turrisvirgatae</name>
    <dbReference type="NCBI Taxonomy" id="1888892"/>
    <lineage>
        <taxon>Bacteria</taxon>
        <taxon>Pseudomonadati</taxon>
        <taxon>Pseudomonadota</taxon>
        <taxon>Alphaproteobacteria</taxon>
        <taxon>Sphingomonadales</taxon>
        <taxon>Sphingomonadaceae</taxon>
        <taxon>Sphingomonas</taxon>
    </lineage>
</organism>
<evidence type="ECO:0000313" key="12">
    <source>
        <dbReference type="Proteomes" id="UP000094487"/>
    </source>
</evidence>
<keyword evidence="2" id="KW-0001">2Fe-2S</keyword>
<dbReference type="Gene3D" id="2.102.10.10">
    <property type="entry name" value="Rieske [2Fe-2S] iron-sulphur domain"/>
    <property type="match status" value="1"/>
</dbReference>
<keyword evidence="8" id="KW-0411">Iron-sulfur</keyword>
<dbReference type="AlphaFoldDB" id="A0A1E3LWM7"/>
<dbReference type="GO" id="GO:0051213">
    <property type="term" value="F:dioxygenase activity"/>
    <property type="evidence" value="ECO:0007669"/>
    <property type="project" value="UniProtKB-KW"/>
</dbReference>
<evidence type="ECO:0000256" key="8">
    <source>
        <dbReference type="ARBA" id="ARBA00023014"/>
    </source>
</evidence>
<keyword evidence="6" id="KW-0560">Oxidoreductase</keyword>
<accession>A0A1E3LWM7</accession>
<dbReference type="PROSITE" id="PS51296">
    <property type="entry name" value="RIESKE"/>
    <property type="match status" value="1"/>
</dbReference>
<dbReference type="InterPro" id="IPR015879">
    <property type="entry name" value="Ring_hydroxy_dOase_asu_C_dom"/>
</dbReference>
<dbReference type="PANTHER" id="PTHR43756:SF1">
    <property type="entry name" value="3-PHENYLPROPIONATE_CINNAMIC ACID DIOXYGENASE SUBUNIT ALPHA"/>
    <property type="match status" value="1"/>
</dbReference>
<evidence type="ECO:0000256" key="6">
    <source>
        <dbReference type="ARBA" id="ARBA00023002"/>
    </source>
</evidence>
<evidence type="ECO:0000313" key="11">
    <source>
        <dbReference type="EMBL" id="ODP38136.1"/>
    </source>
</evidence>
<sequence>MPLDLDTLVTDDGLISREIFSSAEVYARERETVFAKSWLFVGHVSQIPNPGDFFLSTTGEDSVILSRDTKGKVHVFLNSCRHRGMRVCRFDEGNTRRFLCPYHGWTYASDGTLLGVPEFTNGYQGVLDKSQWGLIEPPHLFDFHGMIWVNWDPQAQPFLESLGDMAFFLEDFLRMPDGGIGEWEVIGGVMKWPIPANWKWGAENFAGDFYHGISHASVDQIAISPSGELGRHQSDAVKRPMKLINASIAKGGHSARGRLFEDDYPYTSEYGKYAEVDRYFADAYEKRQQRLGPLARLHGAGGTVFPNMSYSNGRYSIAVWNPRGADRTEAWRWYLVPKDAPEAVKDVMRHYAIRYQGPSGMTEQDDLENWNYAHEACHGNVARKLDFNYQLGRETDDSLLAGWNLPHTTVAAGFTEHNQRGFYRHWQSMLSGGQG</sequence>
<dbReference type="Pfam" id="PF00848">
    <property type="entry name" value="Ring_hydroxyl_A"/>
    <property type="match status" value="1"/>
</dbReference>
<proteinExistence type="inferred from homology"/>
<dbReference type="PROSITE" id="PS00570">
    <property type="entry name" value="RING_HYDROXYL_ALPHA"/>
    <property type="match status" value="1"/>
</dbReference>
<dbReference type="InterPro" id="IPR001663">
    <property type="entry name" value="Rng_hydr_dOase-A"/>
</dbReference>
<evidence type="ECO:0000256" key="2">
    <source>
        <dbReference type="ARBA" id="ARBA00022714"/>
    </source>
</evidence>